<keyword evidence="2" id="KW-0378">Hydrolase</keyword>
<feature type="chain" id="PRO_5012390451" evidence="1">
    <location>
        <begin position="21"/>
        <end position="102"/>
    </location>
</feature>
<keyword evidence="3" id="KW-1185">Reference proteome</keyword>
<dbReference type="GO" id="GO:0008233">
    <property type="term" value="F:peptidase activity"/>
    <property type="evidence" value="ECO:0007669"/>
    <property type="project" value="UniProtKB-KW"/>
</dbReference>
<protein>
    <submittedName>
        <fullName evidence="2">Protease Do-like 2</fullName>
    </submittedName>
</protein>
<proteinExistence type="predicted"/>
<dbReference type="STRING" id="93759.A0A1R3K8B9"/>
<name>A0A1R3K8B9_9ROSI</name>
<dbReference type="OrthoDB" id="4217619at2759"/>
<evidence type="ECO:0000256" key="1">
    <source>
        <dbReference type="SAM" id="SignalP"/>
    </source>
</evidence>
<keyword evidence="1" id="KW-0732">Signal</keyword>
<dbReference type="EMBL" id="AWUE01014525">
    <property type="protein sequence ID" value="OMP03306.1"/>
    <property type="molecule type" value="Genomic_DNA"/>
</dbReference>
<gene>
    <name evidence="2" type="ORF">COLO4_10498</name>
</gene>
<reference evidence="3" key="1">
    <citation type="submission" date="2013-09" db="EMBL/GenBank/DDBJ databases">
        <title>Corchorus olitorius genome sequencing.</title>
        <authorList>
            <person name="Alam M."/>
            <person name="Haque M.S."/>
            <person name="Islam M.S."/>
            <person name="Emdad E.M."/>
            <person name="Islam M.M."/>
            <person name="Ahmed B."/>
            <person name="Halim A."/>
            <person name="Hossen Q.M.M."/>
            <person name="Hossain M.Z."/>
            <person name="Ahmed R."/>
            <person name="Khan M.M."/>
            <person name="Islam R."/>
            <person name="Rashid M.M."/>
            <person name="Khan S.A."/>
            <person name="Rahman M.S."/>
            <person name="Alam M."/>
            <person name="Yahiya A.S."/>
            <person name="Khan M.S."/>
            <person name="Azam M.S."/>
            <person name="Haque T."/>
            <person name="Lashkar M.Z.H."/>
            <person name="Akhand A.I."/>
            <person name="Morshed G."/>
            <person name="Roy S."/>
            <person name="Uddin K.S."/>
            <person name="Rabeya T."/>
            <person name="Hossain A.S."/>
            <person name="Chowdhury A."/>
            <person name="Snigdha A.R."/>
            <person name="Mortoza M.S."/>
            <person name="Matin S.A."/>
            <person name="Hoque S.M.E."/>
            <person name="Islam M.K."/>
            <person name="Roy D.K."/>
            <person name="Haider R."/>
            <person name="Moosa M.M."/>
            <person name="Elias S.M."/>
            <person name="Hasan A.M."/>
            <person name="Jahan S."/>
            <person name="Shafiuddin M."/>
            <person name="Mahmood N."/>
            <person name="Shommy N.S."/>
        </authorList>
    </citation>
    <scope>NUCLEOTIDE SEQUENCE [LARGE SCALE GENOMIC DNA]</scope>
    <source>
        <strain evidence="3">cv. O-4</strain>
    </source>
</reference>
<organism evidence="2 3">
    <name type="scientific">Corchorus olitorius</name>
    <dbReference type="NCBI Taxonomy" id="93759"/>
    <lineage>
        <taxon>Eukaryota</taxon>
        <taxon>Viridiplantae</taxon>
        <taxon>Streptophyta</taxon>
        <taxon>Embryophyta</taxon>
        <taxon>Tracheophyta</taxon>
        <taxon>Spermatophyta</taxon>
        <taxon>Magnoliopsida</taxon>
        <taxon>eudicotyledons</taxon>
        <taxon>Gunneridae</taxon>
        <taxon>Pentapetalae</taxon>
        <taxon>rosids</taxon>
        <taxon>malvids</taxon>
        <taxon>Malvales</taxon>
        <taxon>Malvaceae</taxon>
        <taxon>Grewioideae</taxon>
        <taxon>Apeibeae</taxon>
        <taxon>Corchorus</taxon>
    </lineage>
</organism>
<evidence type="ECO:0000313" key="2">
    <source>
        <dbReference type="EMBL" id="OMP03306.1"/>
    </source>
</evidence>
<keyword evidence="2" id="KW-0645">Protease</keyword>
<dbReference type="Proteomes" id="UP000187203">
    <property type="component" value="Unassembled WGS sequence"/>
</dbReference>
<comment type="caution">
    <text evidence="2">The sequence shown here is derived from an EMBL/GenBank/DDBJ whole genome shotgun (WGS) entry which is preliminary data.</text>
</comment>
<evidence type="ECO:0000313" key="3">
    <source>
        <dbReference type="Proteomes" id="UP000187203"/>
    </source>
</evidence>
<accession>A0A1R3K8B9</accession>
<dbReference type="GO" id="GO:0006508">
    <property type="term" value="P:proteolysis"/>
    <property type="evidence" value="ECO:0007669"/>
    <property type="project" value="UniProtKB-KW"/>
</dbReference>
<feature type="signal peptide" evidence="1">
    <location>
        <begin position="1"/>
        <end position="20"/>
    </location>
</feature>
<dbReference type="AlphaFoldDB" id="A0A1R3K8B9"/>
<sequence>MSILLIYVDIGVSLIMHVLARGVDCDVALLFMESEEFWRGAEPLRLGHLLHLQEVRAEELVLKRLFAFIWGFSFLMHSCMLNLGPGRERSLRAMPSAKHRKS</sequence>